<dbReference type="InterPro" id="IPR024340">
    <property type="entry name" value="Sec16_CCD"/>
</dbReference>
<feature type="domain" description="Sec16 Sec23-binding" evidence="12">
    <location>
        <begin position="1241"/>
        <end position="1547"/>
    </location>
</feature>
<evidence type="ECO:0000256" key="6">
    <source>
        <dbReference type="ARBA" id="ARBA00022927"/>
    </source>
</evidence>
<feature type="compositionally biased region" description="Basic and acidic residues" evidence="11">
    <location>
        <begin position="1869"/>
        <end position="1892"/>
    </location>
</feature>
<feature type="compositionally biased region" description="Basic and acidic residues" evidence="11">
    <location>
        <begin position="223"/>
        <end position="237"/>
    </location>
</feature>
<feature type="compositionally biased region" description="Low complexity" evidence="11">
    <location>
        <begin position="1973"/>
        <end position="2000"/>
    </location>
</feature>
<evidence type="ECO:0000256" key="2">
    <source>
        <dbReference type="ARBA" id="ARBA00005927"/>
    </source>
</evidence>
<dbReference type="GO" id="GO:0016192">
    <property type="term" value="P:vesicle-mediated transport"/>
    <property type="evidence" value="ECO:0007669"/>
    <property type="project" value="UniProtKB-KW"/>
</dbReference>
<comment type="function">
    <text evidence="9 10">Involved in the initiation of assembly of the COPII coat required for the formation of transport vesicles from the endoplasmic reticulum (ER) and the selection of cargo molecules. Also involved in autophagy.</text>
</comment>
<evidence type="ECO:0000256" key="10">
    <source>
        <dbReference type="RuleBase" id="RU364101"/>
    </source>
</evidence>
<protein>
    <recommendedName>
        <fullName evidence="10">Protein transport protein sec16</fullName>
    </recommendedName>
</protein>
<feature type="compositionally biased region" description="Acidic residues" evidence="11">
    <location>
        <begin position="175"/>
        <end position="197"/>
    </location>
</feature>
<feature type="compositionally biased region" description="Low complexity" evidence="11">
    <location>
        <begin position="678"/>
        <end position="698"/>
    </location>
</feature>
<dbReference type="GO" id="GO:0005789">
    <property type="term" value="C:endoplasmic reticulum membrane"/>
    <property type="evidence" value="ECO:0007669"/>
    <property type="project" value="UniProtKB-SubCell"/>
</dbReference>
<evidence type="ECO:0000256" key="7">
    <source>
        <dbReference type="ARBA" id="ARBA00023006"/>
    </source>
</evidence>
<evidence type="ECO:0000259" key="12">
    <source>
        <dbReference type="Pfam" id="PF12931"/>
    </source>
</evidence>
<evidence type="ECO:0000256" key="1">
    <source>
        <dbReference type="ARBA" id="ARBA00004397"/>
    </source>
</evidence>
<feature type="compositionally biased region" description="Gly residues" evidence="11">
    <location>
        <begin position="1558"/>
        <end position="1571"/>
    </location>
</feature>
<feature type="compositionally biased region" description="Gly residues" evidence="11">
    <location>
        <begin position="749"/>
        <end position="760"/>
    </location>
</feature>
<proteinExistence type="inferred from homology"/>
<evidence type="ECO:0000256" key="8">
    <source>
        <dbReference type="ARBA" id="ARBA00023136"/>
    </source>
</evidence>
<feature type="compositionally biased region" description="Basic and acidic residues" evidence="11">
    <location>
        <begin position="33"/>
        <end position="44"/>
    </location>
</feature>
<dbReference type="GO" id="GO:0006914">
    <property type="term" value="P:autophagy"/>
    <property type="evidence" value="ECO:0007669"/>
    <property type="project" value="UniProtKB-KW"/>
</dbReference>
<reference evidence="14" key="1">
    <citation type="submission" date="2021-12" db="EMBL/GenBank/DDBJ databases">
        <title>Black yeast isolated from Biological Soil Crust.</title>
        <authorList>
            <person name="Kurbessoian T."/>
        </authorList>
    </citation>
    <scope>NUCLEOTIDE SEQUENCE</scope>
    <source>
        <strain evidence="14">CCFEE 5208</strain>
    </source>
</reference>
<feature type="compositionally biased region" description="Low complexity" evidence="11">
    <location>
        <begin position="600"/>
        <end position="615"/>
    </location>
</feature>
<dbReference type="GO" id="GO:0012507">
    <property type="term" value="C:ER to Golgi transport vesicle membrane"/>
    <property type="evidence" value="ECO:0007669"/>
    <property type="project" value="TreeGrafter"/>
</dbReference>
<dbReference type="Pfam" id="PF12931">
    <property type="entry name" value="TPR_Sec16"/>
    <property type="match status" value="1"/>
</dbReference>
<dbReference type="Pfam" id="PF12932">
    <property type="entry name" value="Sec16"/>
    <property type="match status" value="1"/>
</dbReference>
<feature type="compositionally biased region" description="Low complexity" evidence="11">
    <location>
        <begin position="738"/>
        <end position="748"/>
    </location>
</feature>
<dbReference type="Gene3D" id="1.25.40.1030">
    <property type="match status" value="1"/>
</dbReference>
<dbReference type="GO" id="GO:0070971">
    <property type="term" value="C:endoplasmic reticulum exit site"/>
    <property type="evidence" value="ECO:0007669"/>
    <property type="project" value="TreeGrafter"/>
</dbReference>
<keyword evidence="7 10" id="KW-0072">Autophagy</keyword>
<keyword evidence="8 10" id="KW-0472">Membrane</keyword>
<evidence type="ECO:0000256" key="5">
    <source>
        <dbReference type="ARBA" id="ARBA00022892"/>
    </source>
</evidence>
<organism evidence="14 15">
    <name type="scientific">Friedmanniomyces endolithicus</name>
    <dbReference type="NCBI Taxonomy" id="329885"/>
    <lineage>
        <taxon>Eukaryota</taxon>
        <taxon>Fungi</taxon>
        <taxon>Dikarya</taxon>
        <taxon>Ascomycota</taxon>
        <taxon>Pezizomycotina</taxon>
        <taxon>Dothideomycetes</taxon>
        <taxon>Dothideomycetidae</taxon>
        <taxon>Mycosphaerellales</taxon>
        <taxon>Teratosphaeriaceae</taxon>
        <taxon>Friedmanniomyces</taxon>
    </lineage>
</organism>
<feature type="compositionally biased region" description="Low complexity" evidence="11">
    <location>
        <begin position="792"/>
        <end position="803"/>
    </location>
</feature>
<dbReference type="FunFam" id="1.25.40.1030:FF:000008">
    <property type="entry name" value="Protein transport protein sec16"/>
    <property type="match status" value="1"/>
</dbReference>
<feature type="compositionally biased region" description="Polar residues" evidence="11">
    <location>
        <begin position="1747"/>
        <end position="1762"/>
    </location>
</feature>
<evidence type="ECO:0000259" key="13">
    <source>
        <dbReference type="Pfam" id="PF12932"/>
    </source>
</evidence>
<feature type="region of interest" description="Disordered" evidence="11">
    <location>
        <begin position="1677"/>
        <end position="1921"/>
    </location>
</feature>
<feature type="compositionally biased region" description="Acidic residues" evidence="11">
    <location>
        <begin position="269"/>
        <end position="289"/>
    </location>
</feature>
<accession>A0AAN6J527</accession>
<dbReference type="GO" id="GO:0015031">
    <property type="term" value="P:protein transport"/>
    <property type="evidence" value="ECO:0007669"/>
    <property type="project" value="UniProtKB-KW"/>
</dbReference>
<feature type="compositionally biased region" description="Polar residues" evidence="11">
    <location>
        <begin position="14"/>
        <end position="27"/>
    </location>
</feature>
<feature type="compositionally biased region" description="Basic and acidic residues" evidence="11">
    <location>
        <begin position="337"/>
        <end position="355"/>
    </location>
</feature>
<dbReference type="PANTHER" id="PTHR13402">
    <property type="entry name" value="RGPR-RELATED"/>
    <property type="match status" value="1"/>
</dbReference>
<feature type="compositionally biased region" description="Low complexity" evidence="11">
    <location>
        <begin position="529"/>
        <end position="561"/>
    </location>
</feature>
<keyword evidence="4 10" id="KW-0256">Endoplasmic reticulum</keyword>
<feature type="compositionally biased region" description="Polar residues" evidence="11">
    <location>
        <begin position="562"/>
        <end position="576"/>
    </location>
</feature>
<comment type="caution">
    <text evidence="14">The sequence shown here is derived from an EMBL/GenBank/DDBJ whole genome shotgun (WGS) entry which is preliminary data.</text>
</comment>
<dbReference type="PANTHER" id="PTHR13402:SF6">
    <property type="entry name" value="SECRETORY 16, ISOFORM I"/>
    <property type="match status" value="1"/>
</dbReference>
<feature type="compositionally biased region" description="Acidic residues" evidence="11">
    <location>
        <begin position="509"/>
        <end position="522"/>
    </location>
</feature>
<evidence type="ECO:0000256" key="11">
    <source>
        <dbReference type="SAM" id="MobiDB-lite"/>
    </source>
</evidence>
<feature type="region of interest" description="Disordered" evidence="11">
    <location>
        <begin position="1551"/>
        <end position="1584"/>
    </location>
</feature>
<dbReference type="GO" id="GO:0070973">
    <property type="term" value="P:protein localization to endoplasmic reticulum exit site"/>
    <property type="evidence" value="ECO:0007669"/>
    <property type="project" value="TreeGrafter"/>
</dbReference>
<keyword evidence="3 10" id="KW-0813">Transport</keyword>
<feature type="compositionally biased region" description="Acidic residues" evidence="11">
    <location>
        <begin position="393"/>
        <end position="407"/>
    </location>
</feature>
<evidence type="ECO:0000256" key="4">
    <source>
        <dbReference type="ARBA" id="ARBA00022824"/>
    </source>
</evidence>
<feature type="compositionally biased region" description="Low complexity" evidence="11">
    <location>
        <begin position="2038"/>
        <end position="2067"/>
    </location>
</feature>
<evidence type="ECO:0000313" key="14">
    <source>
        <dbReference type="EMBL" id="KAK0317209.1"/>
    </source>
</evidence>
<feature type="region of interest" description="Disordered" evidence="11">
    <location>
        <begin position="494"/>
        <end position="997"/>
    </location>
</feature>
<evidence type="ECO:0000313" key="15">
    <source>
        <dbReference type="Proteomes" id="UP001168146"/>
    </source>
</evidence>
<feature type="compositionally biased region" description="Acidic residues" evidence="11">
    <location>
        <begin position="81"/>
        <end position="109"/>
    </location>
</feature>
<dbReference type="Proteomes" id="UP001168146">
    <property type="component" value="Unassembled WGS sequence"/>
</dbReference>
<comment type="similarity">
    <text evidence="2 10">Belongs to the SEC16 family.</text>
</comment>
<evidence type="ECO:0000256" key="3">
    <source>
        <dbReference type="ARBA" id="ARBA00022448"/>
    </source>
</evidence>
<dbReference type="CDD" id="cd09233">
    <property type="entry name" value="ACE1-Sec16-like"/>
    <property type="match status" value="1"/>
</dbReference>
<feature type="compositionally biased region" description="Polar residues" evidence="11">
    <location>
        <begin position="1677"/>
        <end position="1695"/>
    </location>
</feature>
<gene>
    <name evidence="14" type="primary">SEC16_1</name>
    <name evidence="14" type="ORF">LTR82_011810</name>
</gene>
<dbReference type="EMBL" id="JASUXU010000045">
    <property type="protein sequence ID" value="KAK0317209.1"/>
    <property type="molecule type" value="Genomic_DNA"/>
</dbReference>
<feature type="compositionally biased region" description="Pro residues" evidence="11">
    <location>
        <begin position="243"/>
        <end position="258"/>
    </location>
</feature>
<evidence type="ECO:0000256" key="9">
    <source>
        <dbReference type="ARBA" id="ARBA00024687"/>
    </source>
</evidence>
<dbReference type="InterPro" id="IPR024298">
    <property type="entry name" value="Sec16_Sec23-bd"/>
</dbReference>
<keyword evidence="5 10" id="KW-0931">ER-Golgi transport</keyword>
<comment type="subcellular location">
    <subcellularLocation>
        <location evidence="1">Endoplasmic reticulum membrane</location>
        <topology evidence="1">Peripheral membrane protein</topology>
        <orientation evidence="1">Cytoplasmic side</orientation>
    </subcellularLocation>
</comment>
<feature type="compositionally biased region" description="Basic and acidic residues" evidence="11">
    <location>
        <begin position="125"/>
        <end position="140"/>
    </location>
</feature>
<feature type="compositionally biased region" description="Low complexity" evidence="11">
    <location>
        <begin position="1731"/>
        <end position="1745"/>
    </location>
</feature>
<sequence length="2116" mass="222308">MDEEEPYPNFTAAYPTTASDASPQITAWNPAHRPNDSTVERVLTRESGGTAPADSDDEFFERYPGATPKKQPPHQSSVPEVAEDEEDEDEDEEEDEMDDEDEDEMDDEVGAGYDGRHRGSITVHHAVDVRHHDASREELARGATSSAQAEGPRQQRLGEREEGAVPAYASRRDDGGEEEDGEDEEDEGIERMEDDEAQVFGGPDETVAEQERELGHFMPEQDSPERDADTHEAEEAGQHPQHAPAPPSQASAPQPPHPEQLYEHQGEMTEIELALDEEPGAPLLEDEEAPPTIERDTAEMEAPSPAQRTSAKAKAAPLRGIDRSFTTNFVEAPPRSHVQEQRGEAGGDEGAREEWSQSGGGDDATFGELLGDDVPARKPVGLSAGDDLTFGELLDDEPLGAVEEDSTSDDKTFGELLGDEASTATMPVDDGAAPWSATSGHDAFGQLLNGAVTDAVAQGVTDVNAPDGAAESALTGGDGDDLAAAWQAALDDDELLDESNDLDPSSFFGDDDDGLLEDDDFLSEPAQMASTTQPRQQAQQQPRSNQYRPQQTQQQTSRSNPYAATSSFTTPQQQHGRSVGTPDTGLFDIYNTLPSPPISQQPQRPAAPQAAQSFADKSKGGYQSPYDLPMEVVKPRQRRARGEQQQQGSGGAPKPPPRTSSFGTPSLAGSGGASAYVQQQQQQPVRPPSSGSAGSAGAANGGGASARTTPKMGDSGFFADLPMTAAKPRTRGSGVYTPGPSGLGLASPGLGGPPGGGGSRGFKPQAGAGGFTLPSRPPPGSVGNLAVQPHIPQQQQQQQQPQPVYGGLRQPERLPLLPDHPIPPTPVQQLPTPGHAAPTRYSPAPATSMQPVAGSRYSPAPTAQPPGQLQRNQQQQQQAAPPPAGTQYSRIPSQHQYAPRTSSPLASSLDKAQPPLPIEAVRAMARTPPRVNGGGMASGETGLGLSPERKGSRYSPAESSTAMTAAVGQRSGAYGLQQGQPPPPRPRTQSPSSTMKQAKMIMTQIDRPTSAAGAHYAAVPLQTTAAPYHQQRQQPSKPAPFPHRRQFSKSLTFAPPTSSTSADPLERWKGTPTFHWNPAGTLVTTFPKQTPFYASHGQPSIKCTAGDIWVRDVGSVLPMGEWEGKFPGPLAARGKGRKKEVLAWMGGKIGELEGRAERLGFEGRGEEGKKREEKVLLWKVMRVFIENDGVLEGSGKIEEEVRKLLLPDLAQMGAAMELRTPVSAVAGAGSEGVDRQVLAQLRQALLEGQRERAVWLAEEKKLWGHAMLIASTMGPDVWKQIVQAFVRSQVKSLGSDARSLAALYQVFAGNSEDCVDELVPPSARAGFQMVSKADGTASGNPLEGLDQWRETLALVVGNRTAGDGASLVALGRLLSGYGRAEAAGICFLFARAFVKHSGADDSEAHFTLLGGDRQGGSDGAGPGGDMDAILLTEIYEWASSLAVPTPAVPYIPHLQAYKLIHAQELAAHGLKAKAQAYCDHITSAYTSTTRPSQYYHPVFTQAVADLSAFLSQTPHSAEGKGGLFGRPAMKTVSSGAASWFTKFVSGEDDHSRDAGAVGSAGVGGAAEGNGPFGRVSGEISRSTSGTELYNPAMMMGGPSAVTSPGPAPMASFMPPTAPQGRYAPSMGATGAQKPLPMDHQPAASRFTPSMFTGLSPMEAQHLTSPTEVTRNLGVPSLDQQLQRPLSAPRSVTSRYAPSPVGAGLSTQRQGSLDVPRPEASRAASDYGVPYASSLASAAASRRGSAQDPGSQGSYEPTPSLGQEPSAYGYQPSPLQQPYHAPSDDGEDAFGPKTNGLKEYELDGPDAETGGYEPPAAAYEPPSYQPYQPEPEAEEDEDDAPAKSKKKGIMDLDSDDEDQLSKRAVQLKKAQADRAAEEAFRRAAEADAERDSTGKSAKNSKNGAEGDKKASGGWLGGWFKKDPTAELNKPIRAKLGDQSSFVYDEQLKKWVNKKGGAETATPAATSAPPPRGGPPSRMASAASGPPSSGPPSRVASAAGPVMGAGGRPMTAGSIAPQGSSGPPSRAATPASSGSAFQLSPPGSAGFGAPPASFANGELRSASGPAAPSSAPPSRPATTVMSSSTASNSLDDLLAGPRKAGGTVKGKKKGRYVDVMAK</sequence>
<feature type="domain" description="Sec16 central conserved" evidence="13">
    <location>
        <begin position="1072"/>
        <end position="1189"/>
    </location>
</feature>
<feature type="compositionally biased region" description="Low complexity" evidence="11">
    <location>
        <begin position="865"/>
        <end position="879"/>
    </location>
</feature>
<feature type="region of interest" description="Disordered" evidence="11">
    <location>
        <begin position="1952"/>
        <end position="2116"/>
    </location>
</feature>
<feature type="compositionally biased region" description="Low complexity" evidence="11">
    <location>
        <begin position="1811"/>
        <end position="1826"/>
    </location>
</feature>
<dbReference type="GO" id="GO:0007030">
    <property type="term" value="P:Golgi organization"/>
    <property type="evidence" value="ECO:0007669"/>
    <property type="project" value="TreeGrafter"/>
</dbReference>
<feature type="compositionally biased region" description="Polar residues" evidence="11">
    <location>
        <begin position="886"/>
        <end position="906"/>
    </location>
</feature>
<feature type="region of interest" description="Disordered" evidence="11">
    <location>
        <begin position="1"/>
        <end position="437"/>
    </location>
</feature>
<feature type="compositionally biased region" description="Low complexity" evidence="11">
    <location>
        <begin position="1956"/>
        <end position="1965"/>
    </location>
</feature>
<feature type="compositionally biased region" description="Polar residues" evidence="11">
    <location>
        <begin position="2077"/>
        <end position="2088"/>
    </location>
</feature>
<keyword evidence="6 10" id="KW-0653">Protein transport</keyword>
<name>A0AAN6J527_9PEZI</name>